<reference evidence="1 2" key="1">
    <citation type="journal article" date="2018" name="Sci. Rep.">
        <title>Genomic signatures of local adaptation to the degree of environmental predictability in rotifers.</title>
        <authorList>
            <person name="Franch-Gras L."/>
            <person name="Hahn C."/>
            <person name="Garcia-Roger E.M."/>
            <person name="Carmona M.J."/>
            <person name="Serra M."/>
            <person name="Gomez A."/>
        </authorList>
    </citation>
    <scope>NUCLEOTIDE SEQUENCE [LARGE SCALE GENOMIC DNA]</scope>
    <source>
        <strain evidence="1">HYR1</strain>
    </source>
</reference>
<accession>A0A3M7QY95</accession>
<dbReference type="AlphaFoldDB" id="A0A3M7QY95"/>
<evidence type="ECO:0000313" key="2">
    <source>
        <dbReference type="Proteomes" id="UP000276133"/>
    </source>
</evidence>
<protein>
    <submittedName>
        <fullName evidence="1">Uncharacterized protein</fullName>
    </submittedName>
</protein>
<evidence type="ECO:0000313" key="1">
    <source>
        <dbReference type="EMBL" id="RNA16296.1"/>
    </source>
</evidence>
<name>A0A3M7QY95_BRAPC</name>
<dbReference type="Proteomes" id="UP000276133">
    <property type="component" value="Unassembled WGS sequence"/>
</dbReference>
<organism evidence="1 2">
    <name type="scientific">Brachionus plicatilis</name>
    <name type="common">Marine rotifer</name>
    <name type="synonym">Brachionus muelleri</name>
    <dbReference type="NCBI Taxonomy" id="10195"/>
    <lineage>
        <taxon>Eukaryota</taxon>
        <taxon>Metazoa</taxon>
        <taxon>Spiralia</taxon>
        <taxon>Gnathifera</taxon>
        <taxon>Rotifera</taxon>
        <taxon>Eurotatoria</taxon>
        <taxon>Monogononta</taxon>
        <taxon>Pseudotrocha</taxon>
        <taxon>Ploima</taxon>
        <taxon>Brachionidae</taxon>
        <taxon>Brachionus</taxon>
    </lineage>
</organism>
<sequence length="132" mass="15708">MLQSYSRSKELPILNHDISYTLLLQPSHVNMSHKSFFRNHYKVLGVLGVLGALVLADEFSTFCVFQPHHHQHQNKLQIHYLNHLRNRQHQRNHHHSFWSEVTDWRIYKSGQKDPSVFLYLGLEKIKKLVDND</sequence>
<proteinExistence type="predicted"/>
<dbReference type="EMBL" id="REGN01004739">
    <property type="protein sequence ID" value="RNA16296.1"/>
    <property type="molecule type" value="Genomic_DNA"/>
</dbReference>
<comment type="caution">
    <text evidence="1">The sequence shown here is derived from an EMBL/GenBank/DDBJ whole genome shotgun (WGS) entry which is preliminary data.</text>
</comment>
<keyword evidence="2" id="KW-1185">Reference proteome</keyword>
<gene>
    <name evidence="1" type="ORF">BpHYR1_052446</name>
</gene>